<dbReference type="AlphaFoldDB" id="A0AAD5KUP4"/>
<evidence type="ECO:0000313" key="1">
    <source>
        <dbReference type="EMBL" id="KAI9550148.1"/>
    </source>
</evidence>
<protein>
    <submittedName>
        <fullName evidence="1">Amidophosphoribosyltransferase</fullName>
    </submittedName>
</protein>
<accession>A0AAD5KUP4</accession>
<evidence type="ECO:0000313" key="2">
    <source>
        <dbReference type="Proteomes" id="UP000820818"/>
    </source>
</evidence>
<gene>
    <name evidence="1" type="ORF">GHT06_003520</name>
</gene>
<keyword evidence="2" id="KW-1185">Reference proteome</keyword>
<organism evidence="1 2">
    <name type="scientific">Daphnia sinensis</name>
    <dbReference type="NCBI Taxonomy" id="1820382"/>
    <lineage>
        <taxon>Eukaryota</taxon>
        <taxon>Metazoa</taxon>
        <taxon>Ecdysozoa</taxon>
        <taxon>Arthropoda</taxon>
        <taxon>Crustacea</taxon>
        <taxon>Branchiopoda</taxon>
        <taxon>Diplostraca</taxon>
        <taxon>Cladocera</taxon>
        <taxon>Anomopoda</taxon>
        <taxon>Daphniidae</taxon>
        <taxon>Daphnia</taxon>
        <taxon>Daphnia similis group</taxon>
    </lineage>
</organism>
<dbReference type="Proteomes" id="UP000820818">
    <property type="component" value="Unassembled WGS sequence"/>
</dbReference>
<dbReference type="EMBL" id="WJBH02000178">
    <property type="protein sequence ID" value="KAI9550148.1"/>
    <property type="molecule type" value="Genomic_DNA"/>
</dbReference>
<name>A0AAD5KUP4_9CRUS</name>
<reference evidence="1" key="1">
    <citation type="submission" date="2022-05" db="EMBL/GenBank/DDBJ databases">
        <title>A multi-omics perspective on studying reproductive biology in Daphnia sinensis.</title>
        <authorList>
            <person name="Jia J."/>
        </authorList>
    </citation>
    <scope>NUCLEOTIDE SEQUENCE</scope>
    <source>
        <strain evidence="1">WSL</strain>
    </source>
</reference>
<comment type="caution">
    <text evidence="1">The sequence shown here is derived from an EMBL/GenBank/DDBJ whole genome shotgun (WGS) entry which is preliminary data.</text>
</comment>
<sequence length="125" mass="14370">MSRMKEFIAFRAALELLKERKMEKVLDKVYQSCSEHTNSGQNFVKEVYDSFTDQEISDKIASIVTSSEIKAEVKVIFQTVDNLHKCIPDHLGDWYFTGDYPTTGGTRVVNRAFANYIEGKTERAY</sequence>
<proteinExistence type="predicted"/>